<dbReference type="EMBL" id="FOZL01000001">
    <property type="protein sequence ID" value="SFR96985.1"/>
    <property type="molecule type" value="Genomic_DNA"/>
</dbReference>
<evidence type="ECO:0000259" key="1">
    <source>
        <dbReference type="Pfam" id="PF09339"/>
    </source>
</evidence>
<dbReference type="Pfam" id="PF09339">
    <property type="entry name" value="HTH_IclR"/>
    <property type="match status" value="1"/>
</dbReference>
<dbReference type="SUPFAM" id="SSF46785">
    <property type="entry name" value="Winged helix' DNA-binding domain"/>
    <property type="match status" value="1"/>
</dbReference>
<dbReference type="GO" id="GO:0003677">
    <property type="term" value="F:DNA binding"/>
    <property type="evidence" value="ECO:0007669"/>
    <property type="project" value="InterPro"/>
</dbReference>
<sequence length="105" mass="12030">MREALPKPRFHLDDLEIVKASRSQRSMDQHPDVDRSYIVPVLLKAFNVIDRVQHGGPSVNVKSIARELGYSYSTVYRIVRTLVACGYLGDREVIQPLGRRPRRKA</sequence>
<dbReference type="OrthoDB" id="9800520at2"/>
<evidence type="ECO:0000313" key="3">
    <source>
        <dbReference type="Proteomes" id="UP000199024"/>
    </source>
</evidence>
<dbReference type="AlphaFoldDB" id="A0A1I6L0J3"/>
<keyword evidence="3" id="KW-1185">Reference proteome</keyword>
<reference evidence="2 3" key="1">
    <citation type="submission" date="2016-10" db="EMBL/GenBank/DDBJ databases">
        <authorList>
            <person name="de Groot N.N."/>
        </authorList>
    </citation>
    <scope>NUCLEOTIDE SEQUENCE [LARGE SCALE GENOMIC DNA]</scope>
    <source>
        <strain evidence="2 3">DSM 21001</strain>
    </source>
</reference>
<dbReference type="InterPro" id="IPR036388">
    <property type="entry name" value="WH-like_DNA-bd_sf"/>
</dbReference>
<feature type="domain" description="HTH iclR-type" evidence="1">
    <location>
        <begin position="42"/>
        <end position="88"/>
    </location>
</feature>
<dbReference type="Proteomes" id="UP000199024">
    <property type="component" value="Unassembled WGS sequence"/>
</dbReference>
<dbReference type="InterPro" id="IPR005471">
    <property type="entry name" value="Tscrpt_reg_IclR_N"/>
</dbReference>
<accession>A0A1I6L0J3</accession>
<gene>
    <name evidence="2" type="ORF">SAMN05421771_0072</name>
</gene>
<evidence type="ECO:0000313" key="2">
    <source>
        <dbReference type="EMBL" id="SFR96985.1"/>
    </source>
</evidence>
<protein>
    <submittedName>
        <fullName evidence="2">IclR helix-turn-helix domain-containing protein</fullName>
    </submittedName>
</protein>
<dbReference type="Gene3D" id="1.10.10.10">
    <property type="entry name" value="Winged helix-like DNA-binding domain superfamily/Winged helix DNA-binding domain"/>
    <property type="match status" value="1"/>
</dbReference>
<dbReference type="InterPro" id="IPR036390">
    <property type="entry name" value="WH_DNA-bd_sf"/>
</dbReference>
<proteinExistence type="predicted"/>
<dbReference type="STRING" id="474950.SAMN05421771_0072"/>
<name>A0A1I6L0J3_9BACT</name>
<dbReference type="GO" id="GO:0006355">
    <property type="term" value="P:regulation of DNA-templated transcription"/>
    <property type="evidence" value="ECO:0007669"/>
    <property type="project" value="InterPro"/>
</dbReference>
<organism evidence="2 3">
    <name type="scientific">Granulicella pectinivorans</name>
    <dbReference type="NCBI Taxonomy" id="474950"/>
    <lineage>
        <taxon>Bacteria</taxon>
        <taxon>Pseudomonadati</taxon>
        <taxon>Acidobacteriota</taxon>
        <taxon>Terriglobia</taxon>
        <taxon>Terriglobales</taxon>
        <taxon>Acidobacteriaceae</taxon>
        <taxon>Granulicella</taxon>
    </lineage>
</organism>
<dbReference type="RefSeq" id="WP_089835573.1">
    <property type="nucleotide sequence ID" value="NZ_FOZL01000001.1"/>
</dbReference>